<dbReference type="EMBL" id="LZYZ01000001">
    <property type="protein sequence ID" value="OOM15889.1"/>
    <property type="molecule type" value="Genomic_DNA"/>
</dbReference>
<organism evidence="1 2">
    <name type="scientific">Clostridium saccharobutylicum</name>
    <dbReference type="NCBI Taxonomy" id="169679"/>
    <lineage>
        <taxon>Bacteria</taxon>
        <taxon>Bacillati</taxon>
        <taxon>Bacillota</taxon>
        <taxon>Clostridia</taxon>
        <taxon>Eubacteriales</taxon>
        <taxon>Clostridiaceae</taxon>
        <taxon>Clostridium</taxon>
    </lineage>
</organism>
<dbReference type="AlphaFoldDB" id="A0A1S8NHD7"/>
<proteinExistence type="predicted"/>
<dbReference type="RefSeq" id="WP_077863667.1">
    <property type="nucleotide sequence ID" value="NZ_LZYZ01000001.1"/>
</dbReference>
<evidence type="ECO:0000313" key="1">
    <source>
        <dbReference type="EMBL" id="OOM15889.1"/>
    </source>
</evidence>
<name>A0A1S8NHD7_CLOSA</name>
<dbReference type="Proteomes" id="UP000191154">
    <property type="component" value="Unassembled WGS sequence"/>
</dbReference>
<sequence length="146" mass="16821">MIDDNKIVELYNKFGIEDDEKLIEEFKKIIQSEDVSSLIKSEAYCGIGDVISLMAPELGEDLGYKYYKKALEFNENNLYARVGICIIYTSYSAPINSILNEEEYLENLEILINKYDEINDKGMKANIIQLMKNLIGHRIRVLKKGI</sequence>
<evidence type="ECO:0000313" key="2">
    <source>
        <dbReference type="Proteomes" id="UP000191154"/>
    </source>
</evidence>
<protein>
    <submittedName>
        <fullName evidence="1">Uncharacterized protein</fullName>
    </submittedName>
</protein>
<reference evidence="1 2" key="1">
    <citation type="submission" date="2016-05" db="EMBL/GenBank/DDBJ databases">
        <title>Microbial solvent formation.</title>
        <authorList>
            <person name="Poehlein A."/>
            <person name="Montoya Solano J.D."/>
            <person name="Flitsch S."/>
            <person name="Krabben P."/>
            <person name="Duerre P."/>
            <person name="Daniel R."/>
        </authorList>
    </citation>
    <scope>NUCLEOTIDE SEQUENCE [LARGE SCALE GENOMIC DNA]</scope>
    <source>
        <strain evidence="1 2">L1-8</strain>
    </source>
</reference>
<accession>A0A1S8NHD7</accession>
<comment type="caution">
    <text evidence="1">The sequence shown here is derived from an EMBL/GenBank/DDBJ whole genome shotgun (WGS) entry which is preliminary data.</text>
</comment>
<gene>
    <name evidence="1" type="ORF">CLOSAC_01600</name>
</gene>